<dbReference type="EMBL" id="CACVAP010000027">
    <property type="protein sequence ID" value="CAA6799901.1"/>
    <property type="molecule type" value="Genomic_DNA"/>
</dbReference>
<gene>
    <name evidence="2" type="ORF">HELGO_WM32583</name>
</gene>
<proteinExistence type="predicted"/>
<evidence type="ECO:0000256" key="1">
    <source>
        <dbReference type="SAM" id="MobiDB-lite"/>
    </source>
</evidence>
<protein>
    <submittedName>
        <fullName evidence="2">Uncharacterized protein</fullName>
    </submittedName>
</protein>
<feature type="non-terminal residue" evidence="2">
    <location>
        <position position="128"/>
    </location>
</feature>
<dbReference type="AlphaFoldDB" id="A0A6S6S185"/>
<name>A0A6S6S185_9BACT</name>
<sequence length="128" mass="15156">MILISTLLASSLLADTSLGQRLSVSSAQEKIVQEPLRTRINPNQQPVQQVHVPQEQRSSHLTTRVSPQAVQRSFKADHHRYDKRYSTFDYDRHSYYNNDGYYYGYYDTTGYFFNNIFFSYNRNYSYND</sequence>
<organism evidence="2">
    <name type="scientific">uncultured Sulfurovum sp</name>
    <dbReference type="NCBI Taxonomy" id="269237"/>
    <lineage>
        <taxon>Bacteria</taxon>
        <taxon>Pseudomonadati</taxon>
        <taxon>Campylobacterota</taxon>
        <taxon>Epsilonproteobacteria</taxon>
        <taxon>Campylobacterales</taxon>
        <taxon>Sulfurovaceae</taxon>
        <taxon>Sulfurovum</taxon>
        <taxon>environmental samples</taxon>
    </lineage>
</organism>
<accession>A0A6S6S185</accession>
<reference evidence="2" key="1">
    <citation type="submission" date="2020-01" db="EMBL/GenBank/DDBJ databases">
        <authorList>
            <person name="Meier V. D."/>
            <person name="Meier V D."/>
        </authorList>
    </citation>
    <scope>NUCLEOTIDE SEQUENCE</scope>
    <source>
        <strain evidence="2">HLG_WM_MAG_06</strain>
    </source>
</reference>
<feature type="region of interest" description="Disordered" evidence="1">
    <location>
        <begin position="42"/>
        <end position="65"/>
    </location>
</feature>
<feature type="compositionally biased region" description="Low complexity" evidence="1">
    <location>
        <begin position="42"/>
        <end position="56"/>
    </location>
</feature>
<evidence type="ECO:0000313" key="2">
    <source>
        <dbReference type="EMBL" id="CAA6799901.1"/>
    </source>
</evidence>